<dbReference type="eggNOG" id="KOG1721">
    <property type="taxonomic scope" value="Eukaryota"/>
</dbReference>
<comment type="subcellular location">
    <subcellularLocation>
        <location evidence="1">Nucleus</location>
    </subcellularLocation>
</comment>
<dbReference type="GO" id="GO:0000978">
    <property type="term" value="F:RNA polymerase II cis-regulatory region sequence-specific DNA binding"/>
    <property type="evidence" value="ECO:0007669"/>
    <property type="project" value="TreeGrafter"/>
</dbReference>
<feature type="domain" description="C2H2-type" evidence="9">
    <location>
        <begin position="386"/>
        <end position="414"/>
    </location>
</feature>
<evidence type="ECO:0000256" key="4">
    <source>
        <dbReference type="ARBA" id="ARBA00022771"/>
    </source>
</evidence>
<evidence type="ECO:0000256" key="1">
    <source>
        <dbReference type="ARBA" id="ARBA00004123"/>
    </source>
</evidence>
<feature type="compositionally biased region" description="Low complexity" evidence="8">
    <location>
        <begin position="68"/>
        <end position="84"/>
    </location>
</feature>
<proteinExistence type="predicted"/>
<evidence type="ECO:0000313" key="11">
    <source>
        <dbReference type="Proteomes" id="UP000008743"/>
    </source>
</evidence>
<evidence type="ECO:0000259" key="9">
    <source>
        <dbReference type="PROSITE" id="PS50157"/>
    </source>
</evidence>
<dbReference type="Gene3D" id="3.30.160.60">
    <property type="entry name" value="Classic Zinc Finger"/>
    <property type="match status" value="2"/>
</dbReference>
<gene>
    <name evidence="10" type="ORF">CAOG_005972</name>
</gene>
<feature type="compositionally biased region" description="Pro residues" evidence="8">
    <location>
        <begin position="120"/>
        <end position="129"/>
    </location>
</feature>
<dbReference type="RefSeq" id="XP_004345562.1">
    <property type="nucleotide sequence ID" value="XM_004345512.2"/>
</dbReference>
<sequence length="743" mass="79792">MASHDPASSSSAARQSPAPTAASSASSSLHAPAPSVRGVGPSNRRHSASDSASSSTPSSALDHNPQQSSSSSSSPASLSFVSHSYAPPANRTRTASIDASPAYAQATAAATAQPTTAPTTPHPPRPAPAAPFASVVAQQQASTPSAATTASGTSISTSKPQMLLEESPQHGQIAAALLRRQYDRVRDRARMRTDRLRKFVQGSAGGAGLGTGAGSGPKQRNRLSWSSANRAGSESMAVDSDAGHSALNAHSGTSTAAAAAAAAAAALARTPTNSAASKLDHRDQHATADAAAFDDQDVGANVQYAQDEFDEMNEGEDMLEDAEEPMNEDDLDVHPADLRRRQGVRHRRMACPYCKRLYRTAWSLERHVIAEHPGGAASLKPVRRPNPCFRCGKKFATDYQLVAHLQQSHAGVTEYACPFCFKIFNAQRGVSVHIGIMHQGLPIPDIGEAAMPGEGAPTGVELVCDACHLSFSDQLAFDEHDCPPATSMRSTLPSGPKTELVYEDDWAEPHLADEGGAEQEGHDQHYAMDTENDVVAEDSNGDENDGGHAEDEHGADEEHDAGEEHEAGEEQDAGEEHDHDVAGDIEDTKPNEEEAEDLEDDEEDEDEDDDGEIGGDDDDASDFDNYAEHARRSPRARRLRRSFDGDARPVDPNTVCPKCHTSFSSNNSMIQHHRTRHEGLRFFCPLCDKPSTQSSSLLTHLRTVHPKDEKRCPKCDLRWSASNVLDFWLHVRTAHHDDFIRPL</sequence>
<dbReference type="PROSITE" id="PS00028">
    <property type="entry name" value="ZINC_FINGER_C2H2_1"/>
    <property type="match status" value="4"/>
</dbReference>
<protein>
    <recommendedName>
        <fullName evidence="9">C2H2-type domain-containing protein</fullName>
    </recommendedName>
</protein>
<accession>A0A0D2WT48</accession>
<dbReference type="InterPro" id="IPR013087">
    <property type="entry name" value="Znf_C2H2_type"/>
</dbReference>
<feature type="compositionally biased region" description="Low complexity" evidence="8">
    <location>
        <begin position="99"/>
        <end position="119"/>
    </location>
</feature>
<keyword evidence="3" id="KW-0677">Repeat</keyword>
<feature type="region of interest" description="Disordered" evidence="8">
    <location>
        <begin position="273"/>
        <end position="294"/>
    </location>
</feature>
<feature type="compositionally biased region" description="Polar residues" evidence="8">
    <location>
        <begin position="222"/>
        <end position="232"/>
    </location>
</feature>
<feature type="compositionally biased region" description="Acidic residues" evidence="8">
    <location>
        <begin position="553"/>
        <end position="573"/>
    </location>
</feature>
<dbReference type="Proteomes" id="UP000008743">
    <property type="component" value="Unassembled WGS sequence"/>
</dbReference>
<feature type="compositionally biased region" description="Basic and acidic residues" evidence="8">
    <location>
        <begin position="574"/>
        <end position="592"/>
    </location>
</feature>
<dbReference type="EMBL" id="KE346369">
    <property type="protein sequence ID" value="KJE95525.1"/>
    <property type="molecule type" value="Genomic_DNA"/>
</dbReference>
<dbReference type="GO" id="GO:0008270">
    <property type="term" value="F:zinc ion binding"/>
    <property type="evidence" value="ECO:0007669"/>
    <property type="project" value="UniProtKB-KW"/>
</dbReference>
<feature type="compositionally biased region" description="Low complexity" evidence="8">
    <location>
        <begin position="130"/>
        <end position="157"/>
    </location>
</feature>
<dbReference type="PANTHER" id="PTHR24388:SF54">
    <property type="entry name" value="PROTEIN ESCARGOT"/>
    <property type="match status" value="1"/>
</dbReference>
<dbReference type="SMART" id="SM00355">
    <property type="entry name" value="ZnF_C2H2"/>
    <property type="match status" value="6"/>
</dbReference>
<feature type="domain" description="C2H2-type" evidence="9">
    <location>
        <begin position="682"/>
        <end position="710"/>
    </location>
</feature>
<dbReference type="Pfam" id="PF00096">
    <property type="entry name" value="zf-C2H2"/>
    <property type="match status" value="1"/>
</dbReference>
<keyword evidence="11" id="KW-1185">Reference proteome</keyword>
<evidence type="ECO:0000256" key="2">
    <source>
        <dbReference type="ARBA" id="ARBA00022723"/>
    </source>
</evidence>
<dbReference type="InterPro" id="IPR036236">
    <property type="entry name" value="Znf_C2H2_sf"/>
</dbReference>
<dbReference type="PROSITE" id="PS50157">
    <property type="entry name" value="ZINC_FINGER_C2H2_2"/>
    <property type="match status" value="3"/>
</dbReference>
<evidence type="ECO:0000313" key="10">
    <source>
        <dbReference type="EMBL" id="KJE95525.1"/>
    </source>
</evidence>
<dbReference type="GO" id="GO:0000981">
    <property type="term" value="F:DNA-binding transcription factor activity, RNA polymerase II-specific"/>
    <property type="evidence" value="ECO:0007669"/>
    <property type="project" value="TreeGrafter"/>
</dbReference>
<feature type="region of interest" description="Disordered" evidence="8">
    <location>
        <begin position="1"/>
        <end position="157"/>
    </location>
</feature>
<dbReference type="STRING" id="595528.A0A0D2WT48"/>
<reference evidence="11" key="1">
    <citation type="submission" date="2011-02" db="EMBL/GenBank/DDBJ databases">
        <title>The Genome Sequence of Capsaspora owczarzaki ATCC 30864.</title>
        <authorList>
            <person name="Russ C."/>
            <person name="Cuomo C."/>
            <person name="Burger G."/>
            <person name="Gray M.W."/>
            <person name="Holland P.W.H."/>
            <person name="King N."/>
            <person name="Lang F.B.F."/>
            <person name="Roger A.J."/>
            <person name="Ruiz-Trillo I."/>
            <person name="Young S.K."/>
            <person name="Zeng Q."/>
            <person name="Gargeya S."/>
            <person name="Alvarado L."/>
            <person name="Berlin A."/>
            <person name="Chapman S.B."/>
            <person name="Chen Z."/>
            <person name="Freedman E."/>
            <person name="Gellesch M."/>
            <person name="Goldberg J."/>
            <person name="Griggs A."/>
            <person name="Gujja S."/>
            <person name="Heilman E."/>
            <person name="Heiman D."/>
            <person name="Howarth C."/>
            <person name="Mehta T."/>
            <person name="Neiman D."/>
            <person name="Pearson M."/>
            <person name="Roberts A."/>
            <person name="Saif S."/>
            <person name="Shea T."/>
            <person name="Shenoy N."/>
            <person name="Sisk P."/>
            <person name="Stolte C."/>
            <person name="Sykes S."/>
            <person name="White J."/>
            <person name="Yandava C."/>
            <person name="Haas B."/>
            <person name="Nusbaum C."/>
            <person name="Birren B."/>
        </authorList>
    </citation>
    <scope>NUCLEOTIDE SEQUENCE</scope>
    <source>
        <strain evidence="11">ATCC 30864</strain>
    </source>
</reference>
<dbReference type="InterPro" id="IPR050527">
    <property type="entry name" value="Snail/Krueppel_Znf"/>
</dbReference>
<feature type="compositionally biased region" description="Gly residues" evidence="8">
    <location>
        <begin position="203"/>
        <end position="215"/>
    </location>
</feature>
<keyword evidence="2" id="KW-0479">Metal-binding</keyword>
<evidence type="ECO:0000256" key="5">
    <source>
        <dbReference type="ARBA" id="ARBA00022833"/>
    </source>
</evidence>
<dbReference type="OrthoDB" id="427030at2759"/>
<dbReference type="AlphaFoldDB" id="A0A0D2WT48"/>
<dbReference type="PANTHER" id="PTHR24388">
    <property type="entry name" value="ZINC FINGER PROTEIN"/>
    <property type="match status" value="1"/>
</dbReference>
<evidence type="ECO:0000256" key="8">
    <source>
        <dbReference type="SAM" id="MobiDB-lite"/>
    </source>
</evidence>
<evidence type="ECO:0000256" key="3">
    <source>
        <dbReference type="ARBA" id="ARBA00022737"/>
    </source>
</evidence>
<feature type="region of interest" description="Disordered" evidence="8">
    <location>
        <begin position="536"/>
        <end position="647"/>
    </location>
</feature>
<feature type="compositionally biased region" description="Low complexity" evidence="8">
    <location>
        <begin position="49"/>
        <end position="60"/>
    </location>
</feature>
<keyword evidence="4 7" id="KW-0863">Zinc-finger</keyword>
<dbReference type="SUPFAM" id="SSF57667">
    <property type="entry name" value="beta-beta-alpha zinc fingers"/>
    <property type="match status" value="2"/>
</dbReference>
<evidence type="ECO:0000256" key="7">
    <source>
        <dbReference type="PROSITE-ProRule" id="PRU00042"/>
    </source>
</evidence>
<dbReference type="InParanoid" id="A0A0D2WT48"/>
<evidence type="ECO:0000256" key="6">
    <source>
        <dbReference type="ARBA" id="ARBA00023242"/>
    </source>
</evidence>
<feature type="compositionally biased region" description="Low complexity" evidence="8">
    <location>
        <begin position="7"/>
        <end position="35"/>
    </location>
</feature>
<name>A0A0D2WT48_CAPO3</name>
<organism evidence="10 11">
    <name type="scientific">Capsaspora owczarzaki (strain ATCC 30864)</name>
    <dbReference type="NCBI Taxonomy" id="595528"/>
    <lineage>
        <taxon>Eukaryota</taxon>
        <taxon>Filasterea</taxon>
        <taxon>Capsaspora</taxon>
    </lineage>
</organism>
<feature type="compositionally biased region" description="Acidic residues" evidence="8">
    <location>
        <begin position="593"/>
        <end position="622"/>
    </location>
</feature>
<feature type="domain" description="C2H2-type" evidence="9">
    <location>
        <begin position="654"/>
        <end position="682"/>
    </location>
</feature>
<keyword evidence="6" id="KW-0539">Nucleus</keyword>
<keyword evidence="5" id="KW-0862">Zinc</keyword>
<dbReference type="GO" id="GO:0005634">
    <property type="term" value="C:nucleus"/>
    <property type="evidence" value="ECO:0007669"/>
    <property type="project" value="UniProtKB-SubCell"/>
</dbReference>
<feature type="region of interest" description="Disordered" evidence="8">
    <location>
        <begin position="197"/>
        <end position="241"/>
    </location>
</feature>